<gene>
    <name evidence="1" type="ORF">VaNZ11_003240</name>
</gene>
<dbReference type="Proteomes" id="UP001165090">
    <property type="component" value="Unassembled WGS sequence"/>
</dbReference>
<reference evidence="1 2" key="1">
    <citation type="journal article" date="2023" name="IScience">
        <title>Expanded male sex-determining region conserved during the evolution of homothallism in the green alga Volvox.</title>
        <authorList>
            <person name="Yamamoto K."/>
            <person name="Matsuzaki R."/>
            <person name="Mahakham W."/>
            <person name="Heman W."/>
            <person name="Sekimoto H."/>
            <person name="Kawachi M."/>
            <person name="Minakuchi Y."/>
            <person name="Toyoda A."/>
            <person name="Nozaki H."/>
        </authorList>
    </citation>
    <scope>NUCLEOTIDE SEQUENCE [LARGE SCALE GENOMIC DNA]</scope>
    <source>
        <strain evidence="1 2">NIES-4468</strain>
    </source>
</reference>
<protein>
    <submittedName>
        <fullName evidence="1">Uncharacterized protein</fullName>
    </submittedName>
</protein>
<keyword evidence="2" id="KW-1185">Reference proteome</keyword>
<organism evidence="1 2">
    <name type="scientific">Volvox africanus</name>
    <dbReference type="NCBI Taxonomy" id="51714"/>
    <lineage>
        <taxon>Eukaryota</taxon>
        <taxon>Viridiplantae</taxon>
        <taxon>Chlorophyta</taxon>
        <taxon>core chlorophytes</taxon>
        <taxon>Chlorophyceae</taxon>
        <taxon>CS clade</taxon>
        <taxon>Chlamydomonadales</taxon>
        <taxon>Volvocaceae</taxon>
        <taxon>Volvox</taxon>
    </lineage>
</organism>
<comment type="caution">
    <text evidence="1">The sequence shown here is derived from an EMBL/GenBank/DDBJ whole genome shotgun (WGS) entry which is preliminary data.</text>
</comment>
<accession>A0ABQ5RUM5</accession>
<evidence type="ECO:0000313" key="1">
    <source>
        <dbReference type="EMBL" id="GLI60983.1"/>
    </source>
</evidence>
<name>A0ABQ5RUM5_9CHLO</name>
<dbReference type="EMBL" id="BSDZ01000009">
    <property type="protein sequence ID" value="GLI60983.1"/>
    <property type="molecule type" value="Genomic_DNA"/>
</dbReference>
<evidence type="ECO:0000313" key="2">
    <source>
        <dbReference type="Proteomes" id="UP001165090"/>
    </source>
</evidence>
<proteinExistence type="predicted"/>
<sequence length="191" mass="21434">MASVKFISQQGRRRFLFDDVRPKRPIALNSRPRSLSGPTESAWDYQRDPELQAAIDSLFADTIQKDRKRLHRADVQHHIDRIVELGARLGLNRIHPQWNNGTFQPLITTNTTGVTTDEVCTLQRFTFGQVRPSDLKVELGDSLQIRGPIPGVEGSAANSYMLENYFLESGLPGVHPKGLTTQANKSLAGWE</sequence>